<dbReference type="Proteomes" id="UP000504621">
    <property type="component" value="Unplaced"/>
</dbReference>
<reference evidence="2 3" key="1">
    <citation type="submission" date="2025-04" db="UniProtKB">
        <authorList>
            <consortium name="RefSeq"/>
        </authorList>
    </citation>
    <scope>IDENTIFICATION</scope>
    <source>
        <tissue evidence="2 3">Leaf</tissue>
    </source>
</reference>
<evidence type="ECO:0000313" key="2">
    <source>
        <dbReference type="RefSeq" id="XP_021299851.1"/>
    </source>
</evidence>
<gene>
    <name evidence="2 3" type="primary">LOC110428358</name>
</gene>
<organism evidence="1 3">
    <name type="scientific">Herrania umbratica</name>
    <dbReference type="NCBI Taxonomy" id="108875"/>
    <lineage>
        <taxon>Eukaryota</taxon>
        <taxon>Viridiplantae</taxon>
        <taxon>Streptophyta</taxon>
        <taxon>Embryophyta</taxon>
        <taxon>Tracheophyta</taxon>
        <taxon>Spermatophyta</taxon>
        <taxon>Magnoliopsida</taxon>
        <taxon>eudicotyledons</taxon>
        <taxon>Gunneridae</taxon>
        <taxon>Pentapetalae</taxon>
        <taxon>rosids</taxon>
        <taxon>malvids</taxon>
        <taxon>Malvales</taxon>
        <taxon>Malvaceae</taxon>
        <taxon>Byttnerioideae</taxon>
        <taxon>Herrania</taxon>
    </lineage>
</organism>
<dbReference type="RefSeq" id="XP_021299852.1">
    <property type="nucleotide sequence ID" value="XM_021444177.1"/>
</dbReference>
<keyword evidence="1" id="KW-1185">Reference proteome</keyword>
<dbReference type="AlphaFoldDB" id="A0A6J1BJV4"/>
<accession>A0A6J1BJV4</accession>
<proteinExistence type="predicted"/>
<evidence type="ECO:0000313" key="3">
    <source>
        <dbReference type="RefSeq" id="XP_021299852.1"/>
    </source>
</evidence>
<dbReference type="GeneID" id="110428358"/>
<sequence>MTIKERRYFQNVSQKKKIVVLESQKEKLIEAAPEELLVQGGRRKKQWNGTTHQWDAALRANGSQTAELSPQGCEVGRQVEDERVCRSEERLLVEGGDNRLLILANSAELMSESEDSLRRVHVNRQGYEDKNWDKVGEVTLIAHERSEKDGSHCEGKVPRLSQIQHQGCLKSQSFMQQSIQEDTCGCMQRSKTRLTQIRRLARSGNHVLGKEDSAGCSHGKLPGGITRLSQIRRQARSTNNCSLQERIEEHMHRHLDCQYHEDLQMVDAAAEQCAKLDSCQVIGTSSSSCSVDAENVDKMICEKGTLRLSQLRRKARLGNADLVAKRNTG</sequence>
<dbReference type="OrthoDB" id="1393393at2759"/>
<dbReference type="RefSeq" id="XP_021299851.1">
    <property type="nucleotide sequence ID" value="XM_021444176.1"/>
</dbReference>
<name>A0A6J1BJV4_9ROSI</name>
<evidence type="ECO:0000313" key="1">
    <source>
        <dbReference type="Proteomes" id="UP000504621"/>
    </source>
</evidence>
<protein>
    <submittedName>
        <fullName evidence="2 3">Uncharacterized protein LOC110428358 isoform X1</fullName>
    </submittedName>
</protein>